<feature type="compositionally biased region" description="Low complexity" evidence="7">
    <location>
        <begin position="633"/>
        <end position="643"/>
    </location>
</feature>
<evidence type="ECO:0000256" key="7">
    <source>
        <dbReference type="SAM" id="MobiDB-lite"/>
    </source>
</evidence>
<feature type="compositionally biased region" description="Polar residues" evidence="7">
    <location>
        <begin position="543"/>
        <end position="553"/>
    </location>
</feature>
<evidence type="ECO:0000313" key="10">
    <source>
        <dbReference type="Proteomes" id="UP000639338"/>
    </source>
</evidence>
<dbReference type="SUPFAM" id="SSF47095">
    <property type="entry name" value="HMG-box"/>
    <property type="match status" value="1"/>
</dbReference>
<sequence length="893" mass="98504">MSTLGRLRMSSKRKSPPTKLSEGGGGAVTLTGAEEEEDTTSITDINELPPIGNLIDNRIPIEDITERLQDNCYSNQRLTISGGDCESSVCSSPETTSEPEYQDSPLSISPNSPPSAKRQRLHYHQNIQETTNQNYQQSNLQNNNYSHNNNNNINNNNNSSSNNNNNNNNSHQYHHHNNNHNNATNLIGQEQLASLSDCGSPPPVIQSLNDQYYNHLQQNYHNNNNNTVTHNNNNNNNINNGGIPAAAGSKRSMDDVLKRLTCKMNSGSLSLQDDNRSTPPTSQPPPTSLSSNSTNHNTHSSGNSSLSNSLAPSPPGNGRLTNTEGNQDGAAALHRVLCAESFAEKERRLSEMILQLQFLREQLLQQQDTNKTYPSHMAVDSQKQMEMQRLQSEHVKRHHEQMMQQHNSIQELQAQITKGQLSMSSAQSLMFLPFLDQLRGLPVSSMPPPTSTTSSSSGNKHINSIANMISNHRDSQSWATAHLAQMTTQLEKERSPTPVSSAIAPTTAPLQDPDAPLNLTKPKSSSSIITAASSSPGSDSHSTGAGSSGQQEQPLAATAPKLFPPGLPMPRNYLPSMSYGGLPPHMSSSHSSSMNKVMVKEENPASGSAAAAAVAAVEKHFAMHGIYGIPPNAGAIAPAQQPQRSNKHTASREENPQDDQDYQHMWRDQSYKVPEDITEKAKMVRQQKRDSESKPHIKRPMNAFMVWAKDERRKILKACPDMHNSNISKILGARWKAMSNSEKQPYYEEQSRLSKLHMEKHPDYRYRPRPKRTCIVDGKKMRISEYKSLMRQRRQEMRQLWCRDGGPEMGFLSPVGSDMSTGHHTSGPGPSARPSVSPPANMINGTPGPSQDHSSYYYPPDSLSPTDIMNFSPDNSGSIGGYDASPRQHHDED</sequence>
<dbReference type="Gene3D" id="1.10.30.10">
    <property type="entry name" value="High mobility group box domain"/>
    <property type="match status" value="1"/>
</dbReference>
<dbReference type="PROSITE" id="PS50118">
    <property type="entry name" value="HMG_BOX_2"/>
    <property type="match status" value="1"/>
</dbReference>
<dbReference type="AlphaFoldDB" id="A0A835CME6"/>
<feature type="region of interest" description="Disordered" evidence="7">
    <location>
        <begin position="633"/>
        <end position="665"/>
    </location>
</feature>
<evidence type="ECO:0000256" key="5">
    <source>
        <dbReference type="PROSITE-ProRule" id="PRU00267"/>
    </source>
</evidence>
<dbReference type="InterPro" id="IPR051356">
    <property type="entry name" value="SOX/SOX-like_TF"/>
</dbReference>
<dbReference type="PANTHER" id="PTHR45789">
    <property type="entry name" value="FI18025P1"/>
    <property type="match status" value="1"/>
</dbReference>
<dbReference type="FunFam" id="1.10.30.10:FF:000003">
    <property type="entry name" value="Putative transcription factor SOX-6"/>
    <property type="match status" value="1"/>
</dbReference>
<evidence type="ECO:0000256" key="2">
    <source>
        <dbReference type="ARBA" id="ARBA00023125"/>
    </source>
</evidence>
<feature type="compositionally biased region" description="Low complexity" evidence="7">
    <location>
        <begin position="520"/>
        <end position="542"/>
    </location>
</feature>
<feature type="region of interest" description="Disordered" evidence="7">
    <location>
        <begin position="266"/>
        <end position="326"/>
    </location>
</feature>
<feature type="region of interest" description="Disordered" evidence="7">
    <location>
        <begin position="218"/>
        <end position="250"/>
    </location>
</feature>
<feature type="region of interest" description="Disordered" evidence="7">
    <location>
        <begin position="83"/>
        <end position="119"/>
    </location>
</feature>
<keyword evidence="1" id="KW-0805">Transcription regulation</keyword>
<feature type="compositionally biased region" description="Polar residues" evidence="7">
    <location>
        <begin position="88"/>
        <end position="99"/>
    </location>
</feature>
<feature type="region of interest" description="Disordered" evidence="7">
    <location>
        <begin position="813"/>
        <end position="893"/>
    </location>
</feature>
<feature type="region of interest" description="Disordered" evidence="7">
    <location>
        <begin position="138"/>
        <end position="183"/>
    </location>
</feature>
<name>A0A835CME6_APHGI</name>
<protein>
    <recommendedName>
        <fullName evidence="8">HMG box domain-containing protein</fullName>
    </recommendedName>
</protein>
<feature type="region of interest" description="Disordered" evidence="7">
    <location>
        <begin position="1"/>
        <end position="39"/>
    </location>
</feature>
<dbReference type="Pfam" id="PF00505">
    <property type="entry name" value="HMG_box"/>
    <property type="match status" value="1"/>
</dbReference>
<feature type="domain" description="HMG box" evidence="8">
    <location>
        <begin position="697"/>
        <end position="765"/>
    </location>
</feature>
<evidence type="ECO:0000259" key="8">
    <source>
        <dbReference type="PROSITE" id="PS50118"/>
    </source>
</evidence>
<evidence type="ECO:0000256" key="3">
    <source>
        <dbReference type="ARBA" id="ARBA00023163"/>
    </source>
</evidence>
<dbReference type="CDD" id="cd22042">
    <property type="entry name" value="HMG-box_EGL13-like"/>
    <property type="match status" value="1"/>
</dbReference>
<feature type="region of interest" description="Disordered" evidence="7">
    <location>
        <begin position="487"/>
        <end position="554"/>
    </location>
</feature>
<feature type="region of interest" description="Disordered" evidence="7">
    <location>
        <begin position="442"/>
        <end position="462"/>
    </location>
</feature>
<proteinExistence type="predicted"/>
<dbReference type="InterPro" id="IPR036910">
    <property type="entry name" value="HMG_box_dom_sf"/>
</dbReference>
<organism evidence="9 10">
    <name type="scientific">Aphidius gifuensis</name>
    <name type="common">Parasitoid wasp</name>
    <dbReference type="NCBI Taxonomy" id="684658"/>
    <lineage>
        <taxon>Eukaryota</taxon>
        <taxon>Metazoa</taxon>
        <taxon>Ecdysozoa</taxon>
        <taxon>Arthropoda</taxon>
        <taxon>Hexapoda</taxon>
        <taxon>Insecta</taxon>
        <taxon>Pterygota</taxon>
        <taxon>Neoptera</taxon>
        <taxon>Endopterygota</taxon>
        <taxon>Hymenoptera</taxon>
        <taxon>Apocrita</taxon>
        <taxon>Ichneumonoidea</taxon>
        <taxon>Braconidae</taxon>
        <taxon>Aphidiinae</taxon>
        <taxon>Aphidius</taxon>
    </lineage>
</organism>
<evidence type="ECO:0000313" key="9">
    <source>
        <dbReference type="EMBL" id="KAF7988279.1"/>
    </source>
</evidence>
<dbReference type="PANTHER" id="PTHR45789:SF2">
    <property type="entry name" value="FI18025P1"/>
    <property type="match status" value="1"/>
</dbReference>
<dbReference type="GO" id="GO:0000978">
    <property type="term" value="F:RNA polymerase II cis-regulatory region sequence-specific DNA binding"/>
    <property type="evidence" value="ECO:0007669"/>
    <property type="project" value="TreeGrafter"/>
</dbReference>
<feature type="compositionally biased region" description="Basic and acidic residues" evidence="7">
    <location>
        <begin position="650"/>
        <end position="665"/>
    </location>
</feature>
<feature type="compositionally biased region" description="Low complexity" evidence="7">
    <location>
        <begin position="138"/>
        <end position="171"/>
    </location>
</feature>
<dbReference type="EMBL" id="JACMRX010000006">
    <property type="protein sequence ID" value="KAF7988279.1"/>
    <property type="molecule type" value="Genomic_DNA"/>
</dbReference>
<evidence type="ECO:0000256" key="1">
    <source>
        <dbReference type="ARBA" id="ARBA00023015"/>
    </source>
</evidence>
<keyword evidence="6" id="KW-0175">Coiled coil</keyword>
<dbReference type="Proteomes" id="UP000639338">
    <property type="component" value="Unassembled WGS sequence"/>
</dbReference>
<dbReference type="GO" id="GO:0045165">
    <property type="term" value="P:cell fate commitment"/>
    <property type="evidence" value="ECO:0007669"/>
    <property type="project" value="TreeGrafter"/>
</dbReference>
<dbReference type="InterPro" id="IPR009071">
    <property type="entry name" value="HMG_box_dom"/>
</dbReference>
<dbReference type="GO" id="GO:0000981">
    <property type="term" value="F:DNA-binding transcription factor activity, RNA polymerase II-specific"/>
    <property type="evidence" value="ECO:0007669"/>
    <property type="project" value="TreeGrafter"/>
</dbReference>
<keyword evidence="4 5" id="KW-0539">Nucleus</keyword>
<feature type="DNA-binding region" description="HMG box" evidence="5">
    <location>
        <begin position="697"/>
        <end position="765"/>
    </location>
</feature>
<feature type="compositionally biased region" description="Low complexity" evidence="7">
    <location>
        <begin position="218"/>
        <end position="240"/>
    </location>
</feature>
<dbReference type="SMART" id="SM00398">
    <property type="entry name" value="HMG"/>
    <property type="match status" value="1"/>
</dbReference>
<reference evidence="9 10" key="1">
    <citation type="submission" date="2020-08" db="EMBL/GenBank/DDBJ databases">
        <title>Aphidius gifuensis genome sequencing and assembly.</title>
        <authorList>
            <person name="Du Z."/>
        </authorList>
    </citation>
    <scope>NUCLEOTIDE SEQUENCE [LARGE SCALE GENOMIC DNA]</scope>
    <source>
        <strain evidence="9">YNYX2018</strain>
        <tissue evidence="9">Adults</tissue>
    </source>
</reference>
<evidence type="ECO:0000256" key="4">
    <source>
        <dbReference type="ARBA" id="ARBA00023242"/>
    </source>
</evidence>
<comment type="caution">
    <text evidence="9">The sequence shown here is derived from an EMBL/GenBank/DDBJ whole genome shotgun (WGS) entry which is preliminary data.</text>
</comment>
<feature type="coiled-coil region" evidence="6">
    <location>
        <begin position="342"/>
        <end position="369"/>
    </location>
</feature>
<accession>A0A835CME6</accession>
<evidence type="ECO:0000256" key="6">
    <source>
        <dbReference type="SAM" id="Coils"/>
    </source>
</evidence>
<dbReference type="GO" id="GO:0005634">
    <property type="term" value="C:nucleus"/>
    <property type="evidence" value="ECO:0007669"/>
    <property type="project" value="UniProtKB-UniRule"/>
</dbReference>
<keyword evidence="3" id="KW-0804">Transcription</keyword>
<keyword evidence="10" id="KW-1185">Reference proteome</keyword>
<gene>
    <name evidence="9" type="ORF">HCN44_007811</name>
</gene>
<dbReference type="OrthoDB" id="6247875at2759"/>
<feature type="compositionally biased region" description="Low complexity" evidence="7">
    <location>
        <begin position="849"/>
        <end position="867"/>
    </location>
</feature>
<keyword evidence="2 5" id="KW-0238">DNA-binding</keyword>
<feature type="compositionally biased region" description="Low complexity" evidence="7">
    <location>
        <begin position="288"/>
        <end position="311"/>
    </location>
</feature>